<comment type="similarity">
    <text evidence="2">Belongs to the glycosyltransferase 22 family. PIGB subfamily.</text>
</comment>
<organism evidence="11 12">
    <name type="scientific">Mycena citricolor</name>
    <dbReference type="NCBI Taxonomy" id="2018698"/>
    <lineage>
        <taxon>Eukaryota</taxon>
        <taxon>Fungi</taxon>
        <taxon>Dikarya</taxon>
        <taxon>Basidiomycota</taxon>
        <taxon>Agaricomycotina</taxon>
        <taxon>Agaricomycetes</taxon>
        <taxon>Agaricomycetidae</taxon>
        <taxon>Agaricales</taxon>
        <taxon>Marasmiineae</taxon>
        <taxon>Mycenaceae</taxon>
        <taxon>Mycena</taxon>
    </lineage>
</organism>
<dbReference type="Pfam" id="PF03901">
    <property type="entry name" value="Glyco_transf_22"/>
    <property type="match status" value="1"/>
</dbReference>
<reference evidence="11" key="1">
    <citation type="submission" date="2023-11" db="EMBL/GenBank/DDBJ databases">
        <authorList>
            <person name="De Vega J J."/>
            <person name="De Vega J J."/>
        </authorList>
    </citation>
    <scope>NUCLEOTIDE SEQUENCE</scope>
</reference>
<evidence type="ECO:0000256" key="3">
    <source>
        <dbReference type="ARBA" id="ARBA00022676"/>
    </source>
</evidence>
<dbReference type="Proteomes" id="UP001295794">
    <property type="component" value="Unassembled WGS sequence"/>
</dbReference>
<feature type="transmembrane region" description="Helical" evidence="10">
    <location>
        <begin position="174"/>
        <end position="197"/>
    </location>
</feature>
<evidence type="ECO:0000256" key="1">
    <source>
        <dbReference type="ARBA" id="ARBA00004477"/>
    </source>
</evidence>
<evidence type="ECO:0000256" key="5">
    <source>
        <dbReference type="ARBA" id="ARBA00022692"/>
    </source>
</evidence>
<evidence type="ECO:0000256" key="6">
    <source>
        <dbReference type="ARBA" id="ARBA00022824"/>
    </source>
</evidence>
<comment type="caution">
    <text evidence="11">The sequence shown here is derived from an EMBL/GenBank/DDBJ whole genome shotgun (WGS) entry which is preliminary data.</text>
</comment>
<keyword evidence="7 10" id="KW-1133">Transmembrane helix</keyword>
<evidence type="ECO:0000256" key="4">
    <source>
        <dbReference type="ARBA" id="ARBA00022679"/>
    </source>
</evidence>
<evidence type="ECO:0000256" key="2">
    <source>
        <dbReference type="ARBA" id="ARBA00006065"/>
    </source>
</evidence>
<dbReference type="EMBL" id="CAVNYO010000419">
    <property type="protein sequence ID" value="CAK5277611.1"/>
    <property type="molecule type" value="Genomic_DNA"/>
</dbReference>
<name>A0AAD2HKH1_9AGAR</name>
<keyword evidence="3 10" id="KW-0328">Glycosyltransferase</keyword>
<comment type="subcellular location">
    <subcellularLocation>
        <location evidence="1 10">Endoplasmic reticulum membrane</location>
        <topology evidence="1 10">Multi-pass membrane protein</topology>
    </subcellularLocation>
</comment>
<dbReference type="PANTHER" id="PTHR22760:SF4">
    <property type="entry name" value="GPI MANNOSYLTRANSFERASE 3"/>
    <property type="match status" value="1"/>
</dbReference>
<evidence type="ECO:0000313" key="11">
    <source>
        <dbReference type="EMBL" id="CAK5277611.1"/>
    </source>
</evidence>
<keyword evidence="6 10" id="KW-0256">Endoplasmic reticulum</keyword>
<evidence type="ECO:0000256" key="7">
    <source>
        <dbReference type="ARBA" id="ARBA00022989"/>
    </source>
</evidence>
<dbReference type="PANTHER" id="PTHR22760">
    <property type="entry name" value="GLYCOSYLTRANSFERASE"/>
    <property type="match status" value="1"/>
</dbReference>
<dbReference type="InterPro" id="IPR005599">
    <property type="entry name" value="GPI_mannosylTrfase"/>
</dbReference>
<feature type="transmembrane region" description="Helical" evidence="10">
    <location>
        <begin position="357"/>
        <end position="379"/>
    </location>
</feature>
<evidence type="ECO:0000256" key="9">
    <source>
        <dbReference type="ARBA" id="ARBA00024708"/>
    </source>
</evidence>
<evidence type="ECO:0000313" key="12">
    <source>
        <dbReference type="Proteomes" id="UP001295794"/>
    </source>
</evidence>
<keyword evidence="4" id="KW-0808">Transferase</keyword>
<dbReference type="GO" id="GO:0000026">
    <property type="term" value="F:alpha-1,2-mannosyltransferase activity"/>
    <property type="evidence" value="ECO:0007669"/>
    <property type="project" value="TreeGrafter"/>
</dbReference>
<keyword evidence="8 10" id="KW-0472">Membrane</keyword>
<proteinExistence type="inferred from homology"/>
<feature type="transmembrane region" description="Helical" evidence="10">
    <location>
        <begin position="118"/>
        <end position="137"/>
    </location>
</feature>
<evidence type="ECO:0000256" key="10">
    <source>
        <dbReference type="RuleBase" id="RU363075"/>
    </source>
</evidence>
<dbReference type="GO" id="GO:0005789">
    <property type="term" value="C:endoplasmic reticulum membrane"/>
    <property type="evidence" value="ECO:0007669"/>
    <property type="project" value="UniProtKB-SubCell"/>
</dbReference>
<evidence type="ECO:0000256" key="8">
    <source>
        <dbReference type="ARBA" id="ARBA00023136"/>
    </source>
</evidence>
<dbReference type="GO" id="GO:0006506">
    <property type="term" value="P:GPI anchor biosynthetic process"/>
    <property type="evidence" value="ECO:0007669"/>
    <property type="project" value="TreeGrafter"/>
</dbReference>
<feature type="transmembrane region" description="Helical" evidence="10">
    <location>
        <begin position="209"/>
        <end position="231"/>
    </location>
</feature>
<dbReference type="EC" id="2.4.1.-" evidence="10"/>
<keyword evidence="12" id="KW-1185">Reference proteome</keyword>
<feature type="transmembrane region" description="Helical" evidence="10">
    <location>
        <begin position="6"/>
        <end position="23"/>
    </location>
</feature>
<feature type="transmembrane region" description="Helical" evidence="10">
    <location>
        <begin position="263"/>
        <end position="283"/>
    </location>
</feature>
<feature type="non-terminal residue" evidence="11">
    <location>
        <position position="550"/>
    </location>
</feature>
<protein>
    <recommendedName>
        <fullName evidence="10">Mannosyltransferase</fullName>
        <ecNumber evidence="10">2.4.1.-</ecNumber>
    </recommendedName>
</protein>
<gene>
    <name evidence="11" type="ORF">MYCIT1_LOCUS26620</name>
</gene>
<dbReference type="AlphaFoldDB" id="A0AAD2HKH1"/>
<accession>A0AAD2HKH1</accession>
<comment type="function">
    <text evidence="9">Mannosyltransferase involved in glycosylphosphatidylinositol-anchor biosynthesis. Transfers the third mannose to Man2-GlcN-acyl-PI during GPI precursor assembly.</text>
</comment>
<keyword evidence="5 10" id="KW-0812">Transmembrane</keyword>
<sequence>TRHVVLSALCIRILVAILTWTVFQPDEYFQALEPAHYLVFGYGHLTWEWRTSKPIRSILYPALNIPIYWALKWTGLDQLDSLGTQLVIAGPRVLHGCFAALTDIFLCRLTSKVLGDRYVSSALFVSLTSFFHVLALSRSFSNSLETSLATIAFSYYPWLPADHIAFDRTALLRLFLFAALACAVRPTNAIIWVYLIGTLLWRVRHSTRSVVTVVSTGLVVGIATLLGIFILDSWFYGEPTFTPFNFLATNLSNVSLFYGGSPWHYYLSQAVPILCTTSLVFVLREIRCTVQSSAPSPLKTALGCVVWTISVYSLAGHKEWRFIHPILPLLHVFAAKSLYDMTAVHAAKGFNSLSKRFFFSPGFLLWLNVPVSCFVALSYCSAPIQVMAFLRSLPDIESGGVGFLMPCHSTPGHAFLHRPGLANGKMWALGCEPPLQHQDLTTYRDQTTVFFSSPTTYLRERFPGSVDPSFPVSPFPVSIPGRPDIVEYAWLHEWPQYLVFFGALLEQSAARELLSQRGYEEIWTAGRSWEGDSDTRKGGVRVWKYNIIST</sequence>